<sequence length="336" mass="38564">MSVFYQPDKANVVADALSWLSIGSVSHIKKDKKELVQDVHRLAWLGVQLVDSTKGGVMVHNCSESSFVADVKAKEGLDPTLVELKKAIHKMSIEAFSQWGYGVLSYEGHLCVPNVDHLREHILSEAHGSWHSIHPGATKMYHNLREIYWWNGMKKAIAEFVAKCLYSQQVKFEHQKWGGLSQDIDISTWEWENLNMDFIVGLPRTRRQHDSIWVIVDRMMKSAHFIHIDGQVERTIQTVEDMLRACVIDFKGNWDDHFPLIEFAYNNSYHSSTGMAPYEALYCRRCRSLICWFEVGEVALIGPELVHDAMEKISPRKGVMRFGKKGKLSPRYVGPY</sequence>
<evidence type="ECO:0000313" key="3">
    <source>
        <dbReference type="Proteomes" id="UP001234989"/>
    </source>
</evidence>
<dbReference type="InterPro" id="IPR012337">
    <property type="entry name" value="RNaseH-like_sf"/>
</dbReference>
<gene>
    <name evidence="2" type="ORF">MTR67_012291</name>
</gene>
<name>A0AAF0TGV4_SOLVR</name>
<dbReference type="PANTHER" id="PTHR45835:SF91">
    <property type="entry name" value="RETROTRANSPOSON, TY3-GYPSY SUBCLASS-LIKE PROTEIN"/>
    <property type="match status" value="1"/>
</dbReference>
<dbReference type="PANTHER" id="PTHR45835">
    <property type="entry name" value="YALI0A06105P"/>
    <property type="match status" value="1"/>
</dbReference>
<dbReference type="Gene3D" id="3.30.420.10">
    <property type="entry name" value="Ribonuclease H-like superfamily/Ribonuclease H"/>
    <property type="match status" value="1"/>
</dbReference>
<evidence type="ECO:0000313" key="2">
    <source>
        <dbReference type="EMBL" id="WMV18906.1"/>
    </source>
</evidence>
<organism evidence="2 3">
    <name type="scientific">Solanum verrucosum</name>
    <dbReference type="NCBI Taxonomy" id="315347"/>
    <lineage>
        <taxon>Eukaryota</taxon>
        <taxon>Viridiplantae</taxon>
        <taxon>Streptophyta</taxon>
        <taxon>Embryophyta</taxon>
        <taxon>Tracheophyta</taxon>
        <taxon>Spermatophyta</taxon>
        <taxon>Magnoliopsida</taxon>
        <taxon>eudicotyledons</taxon>
        <taxon>Gunneridae</taxon>
        <taxon>Pentapetalae</taxon>
        <taxon>asterids</taxon>
        <taxon>lamiids</taxon>
        <taxon>Solanales</taxon>
        <taxon>Solanaceae</taxon>
        <taxon>Solanoideae</taxon>
        <taxon>Solaneae</taxon>
        <taxon>Solanum</taxon>
    </lineage>
</organism>
<keyword evidence="3" id="KW-1185">Reference proteome</keyword>
<dbReference type="InterPro" id="IPR041588">
    <property type="entry name" value="Integrase_H2C2"/>
</dbReference>
<dbReference type="EMBL" id="CP133614">
    <property type="protein sequence ID" value="WMV18906.1"/>
    <property type="molecule type" value="Genomic_DNA"/>
</dbReference>
<feature type="domain" description="Integrase zinc-binding" evidence="1">
    <location>
        <begin position="117"/>
        <end position="171"/>
    </location>
</feature>
<dbReference type="Proteomes" id="UP001234989">
    <property type="component" value="Chromosome 3"/>
</dbReference>
<accession>A0AAF0TGV4</accession>
<dbReference type="GO" id="GO:0003676">
    <property type="term" value="F:nucleic acid binding"/>
    <property type="evidence" value="ECO:0007669"/>
    <property type="project" value="InterPro"/>
</dbReference>
<dbReference type="Pfam" id="PF17921">
    <property type="entry name" value="Integrase_H2C2"/>
    <property type="match status" value="1"/>
</dbReference>
<reference evidence="2" key="1">
    <citation type="submission" date="2023-08" db="EMBL/GenBank/DDBJ databases">
        <title>A de novo genome assembly of Solanum verrucosum Schlechtendal, a Mexican diploid species geographically isolated from the other diploid A-genome species in potato relatives.</title>
        <authorList>
            <person name="Hosaka K."/>
        </authorList>
    </citation>
    <scope>NUCLEOTIDE SEQUENCE</scope>
    <source>
        <tissue evidence="2">Young leaves</tissue>
    </source>
</reference>
<dbReference type="InterPro" id="IPR036397">
    <property type="entry name" value="RNaseH_sf"/>
</dbReference>
<dbReference type="Gene3D" id="1.10.340.70">
    <property type="match status" value="1"/>
</dbReference>
<dbReference type="SUPFAM" id="SSF53098">
    <property type="entry name" value="Ribonuclease H-like"/>
    <property type="match status" value="1"/>
</dbReference>
<dbReference type="AlphaFoldDB" id="A0AAF0TGV4"/>
<evidence type="ECO:0000259" key="1">
    <source>
        <dbReference type="Pfam" id="PF17921"/>
    </source>
</evidence>
<proteinExistence type="predicted"/>
<protein>
    <recommendedName>
        <fullName evidence="1">Integrase zinc-binding domain-containing protein</fullName>
    </recommendedName>
</protein>